<feature type="coiled-coil region" evidence="1">
    <location>
        <begin position="99"/>
        <end position="140"/>
    </location>
</feature>
<dbReference type="EMBL" id="AY234849">
    <property type="protein sequence ID" value="AAO85922.1"/>
    <property type="molecule type" value="mRNA"/>
</dbReference>
<sequence length="193" mass="22038">MYDNGAAFRPLFAGTGCRARQALTTHSPEENPDDNPVIDISSEETGTSFPETTPAGVGSQILRQHKALINKIQTMIQNGKDSERNLTSLRRVVARKMRRETNQNKRKQLQSRMKELTRLITNLRDRNTKAQRELNNFLSKVNSGQITSTREAYKILKSIYHKQVVPVNNLAHKGEDSHMEDYPDLSRKIVKNH</sequence>
<protein>
    <submittedName>
        <fullName evidence="3">Is5</fullName>
    </submittedName>
</protein>
<name>Q868N0_IXOSC</name>
<accession>Q868N0</accession>
<reference evidence="3" key="1">
    <citation type="journal article" date="2002" name="Exp. Appl. Acarol.">
        <title>Mating, male Ixodes scapularis express several genes including those with sequence similarity to immunoglobulin-binding proteins and metalloproteases.</title>
        <authorList>
            <person name="Packila M."/>
            <person name="Guilfoile P.G."/>
        </authorList>
    </citation>
    <scope>NUCLEOTIDE SEQUENCE</scope>
</reference>
<keyword evidence="1" id="KW-0175">Coiled coil</keyword>
<evidence type="ECO:0000256" key="2">
    <source>
        <dbReference type="SAM" id="MobiDB-lite"/>
    </source>
</evidence>
<proteinExistence type="evidence at transcript level"/>
<feature type="region of interest" description="Disordered" evidence="2">
    <location>
        <begin position="24"/>
        <end position="56"/>
    </location>
</feature>
<organism evidence="3">
    <name type="scientific">Ixodes scapularis</name>
    <name type="common">Black-legged tick</name>
    <name type="synonym">Deer tick</name>
    <dbReference type="NCBI Taxonomy" id="6945"/>
    <lineage>
        <taxon>Eukaryota</taxon>
        <taxon>Metazoa</taxon>
        <taxon>Ecdysozoa</taxon>
        <taxon>Arthropoda</taxon>
        <taxon>Chelicerata</taxon>
        <taxon>Arachnida</taxon>
        <taxon>Acari</taxon>
        <taxon>Parasitiformes</taxon>
        <taxon>Ixodida</taxon>
        <taxon>Ixodoidea</taxon>
        <taxon>Ixodidae</taxon>
        <taxon>Ixodinae</taxon>
        <taxon>Ixodes</taxon>
    </lineage>
</organism>
<evidence type="ECO:0000313" key="3">
    <source>
        <dbReference type="EMBL" id="AAO85922.1"/>
    </source>
</evidence>
<reference evidence="3" key="2">
    <citation type="submission" date="2003-02" db="EMBL/GenBank/DDBJ databases">
        <authorList>
            <person name="Packila M."/>
            <person name="Guilfoile P.G."/>
        </authorList>
    </citation>
    <scope>NUCLEOTIDE SEQUENCE</scope>
</reference>
<evidence type="ECO:0000256" key="1">
    <source>
        <dbReference type="SAM" id="Coils"/>
    </source>
</evidence>
<dbReference type="AlphaFoldDB" id="Q868N0"/>
<dbReference type="VEuPathDB" id="VectorBase:ISCP_018913"/>
<dbReference type="OrthoDB" id="6503572at2759"/>